<evidence type="ECO:0000256" key="2">
    <source>
        <dbReference type="ARBA" id="ARBA00022801"/>
    </source>
</evidence>
<dbReference type="InterPro" id="IPR045254">
    <property type="entry name" value="Nit1/2_C-N_Hydrolase"/>
</dbReference>
<dbReference type="Proteomes" id="UP000215181">
    <property type="component" value="Unassembled WGS sequence"/>
</dbReference>
<feature type="domain" description="CN hydrolase" evidence="3">
    <location>
        <begin position="18"/>
        <end position="263"/>
    </location>
</feature>
<evidence type="ECO:0000313" key="4">
    <source>
        <dbReference type="EMBL" id="OYD52781.1"/>
    </source>
</evidence>
<dbReference type="PANTHER" id="PTHR23088">
    <property type="entry name" value="NITRILASE-RELATED"/>
    <property type="match status" value="1"/>
</dbReference>
<dbReference type="RefSeq" id="WP_094269357.1">
    <property type="nucleotide sequence ID" value="NZ_NOIH01000026.1"/>
</dbReference>
<evidence type="ECO:0000259" key="3">
    <source>
        <dbReference type="PROSITE" id="PS50263"/>
    </source>
</evidence>
<dbReference type="Pfam" id="PF00795">
    <property type="entry name" value="CN_hydrolase"/>
    <property type="match status" value="1"/>
</dbReference>
<dbReference type="InterPro" id="IPR036526">
    <property type="entry name" value="C-N_Hydrolase_sf"/>
</dbReference>
<dbReference type="GO" id="GO:0016811">
    <property type="term" value="F:hydrolase activity, acting on carbon-nitrogen (but not peptide) bonds, in linear amides"/>
    <property type="evidence" value="ECO:0007669"/>
    <property type="project" value="InterPro"/>
</dbReference>
<keyword evidence="4" id="KW-0808">Transferase</keyword>
<dbReference type="PANTHER" id="PTHR23088:SF27">
    <property type="entry name" value="DEAMINATED GLUTATHIONE AMIDASE"/>
    <property type="match status" value="1"/>
</dbReference>
<gene>
    <name evidence="4" type="ORF">CGK74_15610</name>
</gene>
<dbReference type="PROSITE" id="PS50263">
    <property type="entry name" value="CN_HYDROLASE"/>
    <property type="match status" value="1"/>
</dbReference>
<dbReference type="AlphaFoldDB" id="A0A235EUW8"/>
<comment type="caution">
    <text evidence="4">The sequence shown here is derived from an EMBL/GenBank/DDBJ whole genome shotgun (WGS) entry which is preliminary data.</text>
</comment>
<accession>A0A235EUW8</accession>
<reference evidence="4 5" key="1">
    <citation type="submission" date="2017-07" db="EMBL/GenBank/DDBJ databases">
        <title>Thauera sp. KNDSS-Mac4 genome sequence and assembly.</title>
        <authorList>
            <person name="Mayilraj S."/>
        </authorList>
    </citation>
    <scope>NUCLEOTIDE SEQUENCE [LARGE SCALE GENOMIC DNA]</scope>
    <source>
        <strain evidence="4 5">KNDSS-Mac4</strain>
    </source>
</reference>
<dbReference type="SUPFAM" id="SSF56317">
    <property type="entry name" value="Carbon-nitrogen hydrolase"/>
    <property type="match status" value="1"/>
</dbReference>
<evidence type="ECO:0000256" key="1">
    <source>
        <dbReference type="ARBA" id="ARBA00010613"/>
    </source>
</evidence>
<dbReference type="CDD" id="cd07572">
    <property type="entry name" value="nit"/>
    <property type="match status" value="1"/>
</dbReference>
<keyword evidence="5" id="KW-1185">Reference proteome</keyword>
<dbReference type="EMBL" id="NOIH01000026">
    <property type="protein sequence ID" value="OYD52781.1"/>
    <property type="molecule type" value="Genomic_DNA"/>
</dbReference>
<keyword evidence="4" id="KW-0012">Acyltransferase</keyword>
<dbReference type="OrthoDB" id="9811121at2"/>
<dbReference type="GO" id="GO:0016746">
    <property type="term" value="F:acyltransferase activity"/>
    <property type="evidence" value="ECO:0007669"/>
    <property type="project" value="UniProtKB-KW"/>
</dbReference>
<dbReference type="InterPro" id="IPR003010">
    <property type="entry name" value="C-N_Hydrolase"/>
</dbReference>
<dbReference type="PROSITE" id="PS01227">
    <property type="entry name" value="UPF0012"/>
    <property type="match status" value="1"/>
</dbReference>
<keyword evidence="2" id="KW-0378">Hydrolase</keyword>
<protein>
    <submittedName>
        <fullName evidence="4">Acyltransferase</fullName>
    </submittedName>
</protein>
<evidence type="ECO:0000313" key="5">
    <source>
        <dbReference type="Proteomes" id="UP000215181"/>
    </source>
</evidence>
<dbReference type="InterPro" id="IPR001110">
    <property type="entry name" value="UPF0012_CS"/>
</dbReference>
<proteinExistence type="inferred from homology"/>
<name>A0A235EUW8_9RHOO</name>
<organism evidence="4 5">
    <name type="scientific">Thauera propionica</name>
    <dbReference type="NCBI Taxonomy" id="2019431"/>
    <lineage>
        <taxon>Bacteria</taxon>
        <taxon>Pseudomonadati</taxon>
        <taxon>Pseudomonadota</taxon>
        <taxon>Betaproteobacteria</taxon>
        <taxon>Rhodocyclales</taxon>
        <taxon>Zoogloeaceae</taxon>
        <taxon>Thauera</taxon>
    </lineage>
</organism>
<dbReference type="Gene3D" id="3.60.110.10">
    <property type="entry name" value="Carbon-nitrogen hydrolase"/>
    <property type="match status" value="1"/>
</dbReference>
<sequence length="282" mass="30547">MSPAHSAPLPATPAAGAFRIAAIQTVSGPDVTQNVEVVAGLVAGAADAGARLVALPEYFPLITADEQAKVRIREQEGNGLLQTFLADLAQRHGVWLVAGTIPLVAEADDKVRNSTLVFDDQGRRVARYDKIHLFGFQRGEERYDESATIEAGGEVCVFDSPVGRVGLSVCYDLRFPELFRAMREVDLIILPAAFTYTTGRAHWEVLLRARAIENQCYVMAPAQGGRHPSGRVTWGHTMIIDPWGEVLACQDEGPGVVLADLDPARIASVRESLPALRHRCLG</sequence>
<comment type="similarity">
    <text evidence="1">Belongs to the carbon-nitrogen hydrolase superfamily. NIT1/NIT2 family.</text>
</comment>